<dbReference type="Proteomes" id="UP000251956">
    <property type="component" value="Unassembled WGS sequence"/>
</dbReference>
<feature type="transmembrane region" description="Helical" evidence="1">
    <location>
        <begin position="245"/>
        <end position="267"/>
    </location>
</feature>
<keyword evidence="1" id="KW-0812">Transmembrane</keyword>
<sequence length="269" mass="30535">MTLQEVRSPQMWRLHKAADDDGNVWLKLQHPAPLRLVRQRATDVAPSPDTDEMLTFVQLAPGIETPFEVQKEFETWVAQGDAEAPYLDVTGRYARLVWRGRRCLAYATPQAAEDCLVAAAMFSHLHSTLSAEERRLERAWPSLMNDAALTHDVRLAASVREQGRVNDMTRQFQTARILVSRMDIALQRPEPATPPAVKRLFSELALQADLASRVRLLDDAVEVGEDLYERANDRLIEHRNYLVEIWIEAAILLAILAELAVLVFDVFSR</sequence>
<reference evidence="2 3" key="2">
    <citation type="submission" date="2018-07" db="EMBL/GenBank/DDBJ databases">
        <title>Diversity of Mesorhizobium strains in Brazil.</title>
        <authorList>
            <person name="Helene L.C.F."/>
            <person name="Dall'Agnol R."/>
            <person name="Delamuta J.R.M."/>
            <person name="Hungria M."/>
        </authorList>
    </citation>
    <scope>NUCLEOTIDE SEQUENCE [LARGE SCALE GENOMIC DNA]</scope>
    <source>
        <strain evidence="2 3">CNPSo 3140</strain>
    </source>
</reference>
<evidence type="ECO:0000256" key="1">
    <source>
        <dbReference type="SAM" id="Phobius"/>
    </source>
</evidence>
<dbReference type="EMBL" id="QMBQ01000001">
    <property type="protein sequence ID" value="RAZ80175.1"/>
    <property type="molecule type" value="Genomic_DNA"/>
</dbReference>
<protein>
    <recommendedName>
        <fullName evidence="4">DUF155 domain-containing protein</fullName>
    </recommendedName>
</protein>
<reference evidence="3" key="1">
    <citation type="submission" date="2018-06" db="EMBL/GenBank/DDBJ databases">
        <authorList>
            <person name="Helene L.C."/>
            <person name="Dall'Agnol R."/>
            <person name="Delamuta J.R."/>
            <person name="Hungria M."/>
        </authorList>
    </citation>
    <scope>NUCLEOTIDE SEQUENCE [LARGE SCALE GENOMIC DNA]</scope>
    <source>
        <strain evidence="3">CNPSo 3140</strain>
    </source>
</reference>
<keyword evidence="1" id="KW-0472">Membrane</keyword>
<name>A0A330GYA0_9HYPH</name>
<proteinExistence type="predicted"/>
<comment type="caution">
    <text evidence="2">The sequence shown here is derived from an EMBL/GenBank/DDBJ whole genome shotgun (WGS) entry which is preliminary data.</text>
</comment>
<keyword evidence="3" id="KW-1185">Reference proteome</keyword>
<evidence type="ECO:0000313" key="2">
    <source>
        <dbReference type="EMBL" id="RAZ80175.1"/>
    </source>
</evidence>
<organism evidence="2 3">
    <name type="scientific">Mesorhizobium atlanticum</name>
    <dbReference type="NCBI Taxonomy" id="2233532"/>
    <lineage>
        <taxon>Bacteria</taxon>
        <taxon>Pseudomonadati</taxon>
        <taxon>Pseudomonadota</taxon>
        <taxon>Alphaproteobacteria</taxon>
        <taxon>Hyphomicrobiales</taxon>
        <taxon>Phyllobacteriaceae</taxon>
        <taxon>Mesorhizobium</taxon>
    </lineage>
</organism>
<dbReference type="AlphaFoldDB" id="A0A330GYA0"/>
<accession>A0A330GYA0</accession>
<dbReference type="RefSeq" id="WP_112125730.1">
    <property type="nucleotide sequence ID" value="NZ_QMBQ01000001.1"/>
</dbReference>
<dbReference type="OrthoDB" id="8443802at2"/>
<gene>
    <name evidence="2" type="ORF">DPM35_02475</name>
</gene>
<keyword evidence="1" id="KW-1133">Transmembrane helix</keyword>
<evidence type="ECO:0000313" key="3">
    <source>
        <dbReference type="Proteomes" id="UP000251956"/>
    </source>
</evidence>
<evidence type="ECO:0008006" key="4">
    <source>
        <dbReference type="Google" id="ProtNLM"/>
    </source>
</evidence>